<reference evidence="3 4" key="1">
    <citation type="submission" date="2016-08" db="EMBL/GenBank/DDBJ databases">
        <authorList>
            <person name="Seilhamer J.J."/>
        </authorList>
    </citation>
    <scope>NUCLEOTIDE SEQUENCE [LARGE SCALE GENOMIC DNA]</scope>
    <source>
        <strain evidence="3 4">DX4</strain>
    </source>
</reference>
<dbReference type="InterPro" id="IPR036890">
    <property type="entry name" value="HATPase_C_sf"/>
</dbReference>
<evidence type="ECO:0000259" key="2">
    <source>
        <dbReference type="Pfam" id="PF06580"/>
    </source>
</evidence>
<evidence type="ECO:0000313" key="4">
    <source>
        <dbReference type="Proteomes" id="UP000094313"/>
    </source>
</evidence>
<dbReference type="AlphaFoldDB" id="A0A1D7QHM6"/>
<proteinExistence type="predicted"/>
<dbReference type="GO" id="GO:0000155">
    <property type="term" value="F:phosphorelay sensor kinase activity"/>
    <property type="evidence" value="ECO:0007669"/>
    <property type="project" value="InterPro"/>
</dbReference>
<feature type="transmembrane region" description="Helical" evidence="1">
    <location>
        <begin position="92"/>
        <end position="115"/>
    </location>
</feature>
<dbReference type="Pfam" id="PF06580">
    <property type="entry name" value="His_kinase"/>
    <property type="match status" value="1"/>
</dbReference>
<feature type="transmembrane region" description="Helical" evidence="1">
    <location>
        <begin position="57"/>
        <end position="80"/>
    </location>
</feature>
<dbReference type="InterPro" id="IPR050640">
    <property type="entry name" value="Bact_2-comp_sensor_kinase"/>
</dbReference>
<evidence type="ECO:0000256" key="1">
    <source>
        <dbReference type="SAM" id="Phobius"/>
    </source>
</evidence>
<dbReference type="Gene3D" id="3.30.565.10">
    <property type="entry name" value="Histidine kinase-like ATPase, C-terminal domain"/>
    <property type="match status" value="1"/>
</dbReference>
<sequence length="373" mass="43421">MSLILFSIIWFKNHELPLVKHKIYRHILFWFTYSIQGTLLEYAWIHDLFPPEQETYVLTLAILFNFLLVSVKMSFSYYVMEFPVNDLLVQKKAIFSVVVQILLALIIAIFFYRLANVFVISPLLKPEKIVGMADVFNPSGLFIALLDIGYICGIAVALKLFRLQASKLKTEKFLIKDKLETELKFLKNQINPHFLFNTLNNIYGLARKKSDQAPEVVLKLSKLLRFMLYESHRASITIAEEIKILEDYLELEKIRYDDRLKVSFEKEIDDNTQMITPLILLPFIENAFKHGLNETTGDNHMEISIILKNGMLIFKTQNTQDYNGENIVNEKIGLSNIRRQLELMYREFSLTLDNLPKVFNVSLKINLNSHGTL</sequence>
<feature type="transmembrane region" description="Helical" evidence="1">
    <location>
        <begin position="27"/>
        <end position="45"/>
    </location>
</feature>
<keyword evidence="4" id="KW-1185">Reference proteome</keyword>
<name>A0A1D7QHM6_9SPHI</name>
<dbReference type="PANTHER" id="PTHR34220:SF7">
    <property type="entry name" value="SENSOR HISTIDINE KINASE YPDA"/>
    <property type="match status" value="1"/>
</dbReference>
<dbReference type="GO" id="GO:0016020">
    <property type="term" value="C:membrane"/>
    <property type="evidence" value="ECO:0007669"/>
    <property type="project" value="InterPro"/>
</dbReference>
<keyword evidence="1" id="KW-0812">Transmembrane</keyword>
<accession>A0A1D7QHM6</accession>
<feature type="transmembrane region" description="Helical" evidence="1">
    <location>
        <begin position="135"/>
        <end position="161"/>
    </location>
</feature>
<organism evidence="3 4">
    <name type="scientific">Pedobacter steynii</name>
    <dbReference type="NCBI Taxonomy" id="430522"/>
    <lineage>
        <taxon>Bacteria</taxon>
        <taxon>Pseudomonadati</taxon>
        <taxon>Bacteroidota</taxon>
        <taxon>Sphingobacteriia</taxon>
        <taxon>Sphingobacteriales</taxon>
        <taxon>Sphingobacteriaceae</taxon>
        <taxon>Pedobacter</taxon>
    </lineage>
</organism>
<keyword evidence="1" id="KW-0472">Membrane</keyword>
<evidence type="ECO:0000313" key="3">
    <source>
        <dbReference type="EMBL" id="AOM78171.1"/>
    </source>
</evidence>
<keyword evidence="1" id="KW-1133">Transmembrane helix</keyword>
<dbReference type="Proteomes" id="UP000094313">
    <property type="component" value="Chromosome"/>
</dbReference>
<dbReference type="KEGG" id="psty:BFS30_13935"/>
<feature type="domain" description="Signal transduction histidine kinase internal region" evidence="2">
    <location>
        <begin position="181"/>
        <end position="260"/>
    </location>
</feature>
<dbReference type="EMBL" id="CP017141">
    <property type="protein sequence ID" value="AOM78171.1"/>
    <property type="molecule type" value="Genomic_DNA"/>
</dbReference>
<dbReference type="OrthoDB" id="9792992at2"/>
<dbReference type="InterPro" id="IPR010559">
    <property type="entry name" value="Sig_transdc_His_kin_internal"/>
</dbReference>
<dbReference type="PANTHER" id="PTHR34220">
    <property type="entry name" value="SENSOR HISTIDINE KINASE YPDA"/>
    <property type="match status" value="1"/>
</dbReference>
<protein>
    <recommendedName>
        <fullName evidence="2">Signal transduction histidine kinase internal region domain-containing protein</fullName>
    </recommendedName>
</protein>
<gene>
    <name evidence="3" type="ORF">BFS30_13935</name>
</gene>